<name>F4QDL9_CACFS</name>
<evidence type="ECO:0000259" key="2">
    <source>
        <dbReference type="Pfam" id="PF26157"/>
    </source>
</evidence>
<organism evidence="3 4">
    <name type="scientific">Cavenderia fasciculata</name>
    <name type="common">Slime mold</name>
    <name type="synonym">Dictyostelium fasciculatum</name>
    <dbReference type="NCBI Taxonomy" id="261658"/>
    <lineage>
        <taxon>Eukaryota</taxon>
        <taxon>Amoebozoa</taxon>
        <taxon>Evosea</taxon>
        <taxon>Eumycetozoa</taxon>
        <taxon>Dictyostelia</taxon>
        <taxon>Acytosteliales</taxon>
        <taxon>Cavenderiaceae</taxon>
        <taxon>Cavenderia</taxon>
    </lineage>
</organism>
<dbReference type="Pfam" id="PF26157">
    <property type="entry name" value="SGL_GH162"/>
    <property type="match status" value="1"/>
</dbReference>
<keyword evidence="4" id="KW-1185">Reference proteome</keyword>
<dbReference type="KEGG" id="dfa:DFA_11577"/>
<evidence type="ECO:0000313" key="4">
    <source>
        <dbReference type="Proteomes" id="UP000007797"/>
    </source>
</evidence>
<dbReference type="Proteomes" id="UP000007797">
    <property type="component" value="Unassembled WGS sequence"/>
</dbReference>
<dbReference type="OrthoDB" id="9981847at2759"/>
<evidence type="ECO:0000313" key="3">
    <source>
        <dbReference type="EMBL" id="EGG13816.1"/>
    </source>
</evidence>
<feature type="chain" id="PRO_5003320159" description="Endo-beta-1,2-glucanase SGL domain-containing protein" evidence="1">
    <location>
        <begin position="25"/>
        <end position="601"/>
    </location>
</feature>
<gene>
    <name evidence="3" type="ORF">DFA_11577</name>
</gene>
<dbReference type="InterPro" id="IPR058773">
    <property type="entry name" value="SGL_GH162"/>
</dbReference>
<feature type="domain" description="Endo-beta-1,2-glucanase SGL" evidence="2">
    <location>
        <begin position="72"/>
        <end position="544"/>
    </location>
</feature>
<feature type="signal peptide" evidence="1">
    <location>
        <begin position="1"/>
        <end position="24"/>
    </location>
</feature>
<evidence type="ECO:0000256" key="1">
    <source>
        <dbReference type="SAM" id="SignalP"/>
    </source>
</evidence>
<keyword evidence="1" id="KW-0732">Signal</keyword>
<proteinExistence type="predicted"/>
<dbReference type="GeneID" id="14866375"/>
<sequence length="601" mass="68273">MITTRYQLLLVLVFTFALVHVSYSQECRFSKLYTQQSLLDDAQDRVDFLNNVLHWEGNFCKDGAGLNALTGYTYDGRTIDYTTGQLTSPLHNFSAPSKESIHLGMAALAVMGINSYGNNPLDFFHVQVNQSEQEKTLFPESLLGANTTNLFTILYRKIQTYETFNAQYPGYGGFFPWVTVSDAGIWPIEGYWSERVPGLDNGEMIWGMMGLISALNHTAAGSSYPAAYQLLATRYQAYMNLLKANAKAVFYNEPGYISAVVHIGNTSAQPTTDNYKNDCDCYLDDPYEGELLTVFMDLYSQWDSISERDQLWINKRNLLQNATFSTPSGDITVQRGWWFSSHEQWKYLMLPYLDVPINRMVFENGERARTWFSHLKQYPGMFASVNNVTKFPSLYPNYMSAAGIQEISFESIECNDVVTPYGSFPLFLVEDLELVGGIAWYYNMISGPAMQNQYGSTESISNQGDEIAPILTWDSKITTVLAMMGGLSNLNRQVMSADGTLVRFLQVIQREWSLKFPEPLQGTDLPFMYPSTQIPHILNDFTTSNQSITNNNRSKSHNNIIIDYLSISYFLFPFFHFTSLGSFSPFIQRLIQFTTRAIHPI</sequence>
<dbReference type="AlphaFoldDB" id="F4QDL9"/>
<dbReference type="RefSeq" id="XP_004350524.1">
    <property type="nucleotide sequence ID" value="XM_004350473.1"/>
</dbReference>
<dbReference type="OMA" id="ERVRTCN"/>
<accession>F4QDL9</accession>
<dbReference type="EMBL" id="GL883029">
    <property type="protein sequence ID" value="EGG13816.1"/>
    <property type="molecule type" value="Genomic_DNA"/>
</dbReference>
<protein>
    <recommendedName>
        <fullName evidence="2">Endo-beta-1,2-glucanase SGL domain-containing protein</fullName>
    </recommendedName>
</protein>
<reference evidence="4" key="1">
    <citation type="journal article" date="2011" name="Genome Res.">
        <title>Phylogeny-wide analysis of social amoeba genomes highlights ancient origins for complex intercellular communication.</title>
        <authorList>
            <person name="Heidel A.J."/>
            <person name="Lawal H.M."/>
            <person name="Felder M."/>
            <person name="Schilde C."/>
            <person name="Helps N.R."/>
            <person name="Tunggal B."/>
            <person name="Rivero F."/>
            <person name="John U."/>
            <person name="Schleicher M."/>
            <person name="Eichinger L."/>
            <person name="Platzer M."/>
            <person name="Noegel A.A."/>
            <person name="Schaap P."/>
            <person name="Gloeckner G."/>
        </authorList>
    </citation>
    <scope>NUCLEOTIDE SEQUENCE [LARGE SCALE GENOMIC DNA]</scope>
    <source>
        <strain evidence="4">SH3</strain>
    </source>
</reference>